<feature type="transmembrane region" description="Helical" evidence="1">
    <location>
        <begin position="43"/>
        <end position="62"/>
    </location>
</feature>
<feature type="transmembrane region" description="Helical" evidence="1">
    <location>
        <begin position="87"/>
        <end position="107"/>
    </location>
</feature>
<feature type="transmembrane region" description="Helical" evidence="1">
    <location>
        <begin position="272"/>
        <end position="291"/>
    </location>
</feature>
<evidence type="ECO:0008006" key="4">
    <source>
        <dbReference type="Google" id="ProtNLM"/>
    </source>
</evidence>
<evidence type="ECO:0000313" key="2">
    <source>
        <dbReference type="EMBL" id="AAS80629.1"/>
    </source>
</evidence>
<feature type="transmembrane region" description="Helical" evidence="1">
    <location>
        <begin position="399"/>
        <end position="417"/>
    </location>
</feature>
<feature type="transmembrane region" description="Helical" evidence="1">
    <location>
        <begin position="236"/>
        <end position="251"/>
    </location>
</feature>
<keyword evidence="1" id="KW-0812">Transmembrane</keyword>
<feature type="transmembrane region" description="Helical" evidence="1">
    <location>
        <begin position="212"/>
        <end position="230"/>
    </location>
</feature>
<protein>
    <recommendedName>
        <fullName evidence="4">Oligosaccharide repeat unit polymerase</fullName>
    </recommendedName>
</protein>
<keyword evidence="1" id="KW-0472">Membrane</keyword>
<organism evidence="2 3">
    <name type="scientific">Thermus thermophilus (strain ATCC BAA-163 / DSM 7039 / HB27)</name>
    <dbReference type="NCBI Taxonomy" id="262724"/>
    <lineage>
        <taxon>Bacteria</taxon>
        <taxon>Thermotogati</taxon>
        <taxon>Deinococcota</taxon>
        <taxon>Deinococci</taxon>
        <taxon>Thermales</taxon>
        <taxon>Thermaceae</taxon>
        <taxon>Thermus</taxon>
    </lineage>
</organism>
<keyword evidence="1" id="KW-1133">Transmembrane helix</keyword>
<feature type="transmembrane region" description="Helical" evidence="1">
    <location>
        <begin position="127"/>
        <end position="148"/>
    </location>
</feature>
<feature type="transmembrane region" description="Helical" evidence="1">
    <location>
        <begin position="187"/>
        <end position="205"/>
    </location>
</feature>
<feature type="transmembrane region" description="Helical" evidence="1">
    <location>
        <begin position="12"/>
        <end position="31"/>
    </location>
</feature>
<feature type="transmembrane region" description="Helical" evidence="1">
    <location>
        <begin position="361"/>
        <end position="387"/>
    </location>
</feature>
<reference evidence="2 3" key="1">
    <citation type="journal article" date="2004" name="Nat. Biotechnol.">
        <title>The genome sequence of the extreme thermophile Thermus thermophilus.</title>
        <authorList>
            <person name="Henne A."/>
            <person name="Brueggemann H."/>
            <person name="Raasch C."/>
            <person name="Wiezer A."/>
            <person name="Hartsch T."/>
            <person name="Liesegang H."/>
            <person name="Johann A."/>
            <person name="Lienard T."/>
            <person name="Gohl O."/>
            <person name="Martinez-Arias R."/>
            <person name="Jacobi C."/>
            <person name="Starkuviene V."/>
            <person name="Schlenczeck S."/>
            <person name="Dencker S."/>
            <person name="Huber R."/>
            <person name="Klenk H.-P."/>
            <person name="Overbeek R."/>
            <person name="Kramer W."/>
            <person name="Merkl R."/>
            <person name="Gottschalk G."/>
            <person name="Fritz H.-J."/>
        </authorList>
    </citation>
    <scope>NUCLEOTIDE SEQUENCE [LARGE SCALE GENOMIC DNA]</scope>
    <source>
        <strain evidence="3">ATCC BAA-163 / DSM 7039 / HB27</strain>
    </source>
</reference>
<name>Q72KY4_THET2</name>
<proteinExistence type="predicted"/>
<evidence type="ECO:0000313" key="3">
    <source>
        <dbReference type="Proteomes" id="UP000000592"/>
    </source>
</evidence>
<gene>
    <name evidence="2" type="ordered locus">TT_C0281</name>
</gene>
<dbReference type="KEGG" id="tth:TT_C0281"/>
<dbReference type="HOGENOM" id="CLU_594379_0_0_0"/>
<dbReference type="EMBL" id="AE017221">
    <property type="protein sequence ID" value="AAS80629.1"/>
    <property type="molecule type" value="Genomic_DNA"/>
</dbReference>
<accession>Q72KY4</accession>
<evidence type="ECO:0000256" key="1">
    <source>
        <dbReference type="SAM" id="Phobius"/>
    </source>
</evidence>
<sequence>MGATWEGGVIYWLGAATLLASSLIALTLVWLDVRMFGLRPVNLLIGVLILLDSAGLALLPFLENLPLPYLPEAKSAYTLSTNREDAYFSHVASHLLIQVLLLIYLLASKPHKSVLLKRGIRSLLRRAIQVGFWLAVPLALFFYVKYFFLGPGMELLQGFRLSYADTTEAVTARSLASSQVESGQGAFGAQIAAFVVWPWLTILLLQKVRSGLFFWPMWGILWLLSTAYALQTYQKAPVLAVALIYLSIALSRRAQFRRMTRSRQRLGRRQSIVFSIAVLGGFLGSVLLYSINFGLSAGEAVVATIGRVLLVPPNTEAFWFLVYPKQIAFLGPAYTWNTNIDIIRQTALAATGDVFSANASFIAVGWSGLGFLGVLLNGVALLFYVHLIEVAFSQNITPYLRNLILALFAVPLFFLLSGTVGDFLFKGGLTPLLIAWNLPLSSRKGGYLAHSLLNSLQLKS</sequence>
<dbReference type="AlphaFoldDB" id="Q72KY4"/>
<dbReference type="eggNOG" id="ENOG5034A1E">
    <property type="taxonomic scope" value="Bacteria"/>
</dbReference>
<dbReference type="Proteomes" id="UP000000592">
    <property type="component" value="Chromosome"/>
</dbReference>